<gene>
    <name evidence="2" type="ORF">EGYM00392_LOCUS10582</name>
</gene>
<dbReference type="InterPro" id="IPR002156">
    <property type="entry name" value="RNaseH_domain"/>
</dbReference>
<protein>
    <recommendedName>
        <fullName evidence="1">RNase H type-1 domain-containing protein</fullName>
    </recommendedName>
</protein>
<dbReference type="GO" id="GO:0004523">
    <property type="term" value="F:RNA-DNA hybrid ribonuclease activity"/>
    <property type="evidence" value="ECO:0007669"/>
    <property type="project" value="InterPro"/>
</dbReference>
<organism evidence="2">
    <name type="scientific">Eutreptiella gymnastica</name>
    <dbReference type="NCBI Taxonomy" id="73025"/>
    <lineage>
        <taxon>Eukaryota</taxon>
        <taxon>Discoba</taxon>
        <taxon>Euglenozoa</taxon>
        <taxon>Euglenida</taxon>
        <taxon>Spirocuta</taxon>
        <taxon>Euglenophyceae</taxon>
        <taxon>Eutreptiales</taxon>
        <taxon>Eutreptiaceae</taxon>
        <taxon>Eutreptiella</taxon>
    </lineage>
</organism>
<dbReference type="EMBL" id="HBGA01028575">
    <property type="protein sequence ID" value="CAD8999510.1"/>
    <property type="molecule type" value="Transcribed_RNA"/>
</dbReference>
<reference evidence="2" key="1">
    <citation type="submission" date="2021-01" db="EMBL/GenBank/DDBJ databases">
        <authorList>
            <person name="Corre E."/>
            <person name="Pelletier E."/>
            <person name="Niang G."/>
            <person name="Scheremetjew M."/>
            <person name="Finn R."/>
            <person name="Kale V."/>
            <person name="Holt S."/>
            <person name="Cochrane G."/>
            <person name="Meng A."/>
            <person name="Brown T."/>
            <person name="Cohen L."/>
        </authorList>
    </citation>
    <scope>NUCLEOTIDE SEQUENCE</scope>
    <source>
        <strain evidence="2">NIES-381</strain>
    </source>
</reference>
<proteinExistence type="predicted"/>
<dbReference type="SUPFAM" id="SSF53098">
    <property type="entry name" value="Ribonuclease H-like"/>
    <property type="match status" value="1"/>
</dbReference>
<evidence type="ECO:0000259" key="1">
    <source>
        <dbReference type="PROSITE" id="PS50879"/>
    </source>
</evidence>
<dbReference type="Pfam" id="PF00075">
    <property type="entry name" value="RNase_H"/>
    <property type="match status" value="1"/>
</dbReference>
<dbReference type="InterPro" id="IPR036397">
    <property type="entry name" value="RNaseH_sf"/>
</dbReference>
<dbReference type="PROSITE" id="PS50879">
    <property type="entry name" value="RNASE_H_1"/>
    <property type="match status" value="1"/>
</dbReference>
<accession>A0A7S1I363</accession>
<feature type="domain" description="RNase H type-1" evidence="1">
    <location>
        <begin position="1"/>
        <end position="90"/>
    </location>
</feature>
<dbReference type="GO" id="GO:0003676">
    <property type="term" value="F:nucleic acid binding"/>
    <property type="evidence" value="ECO:0007669"/>
    <property type="project" value="InterPro"/>
</dbReference>
<dbReference type="Gene3D" id="3.30.420.10">
    <property type="entry name" value="Ribonuclease H-like superfamily/Ribonuclease H"/>
    <property type="match status" value="1"/>
</dbReference>
<evidence type="ECO:0000313" key="2">
    <source>
        <dbReference type="EMBL" id="CAD8999510.1"/>
    </source>
</evidence>
<dbReference type="InterPro" id="IPR012337">
    <property type="entry name" value="RNaseH-like_sf"/>
</dbReference>
<sequence>MRAVLHALQKKASSQKLCLILNAKMICKGIVEWMFKWRRHGWKGSSGPVGHSDLGQQIHSLVIMHGDTLRSIWVPEDNEQADKRAEKGRLILLLNRRGDTDI</sequence>
<name>A0A7S1I363_9EUGL</name>
<dbReference type="AlphaFoldDB" id="A0A7S1I363"/>